<dbReference type="PROSITE" id="PS00028">
    <property type="entry name" value="ZINC_FINGER_C2H2_1"/>
    <property type="match status" value="7"/>
</dbReference>
<evidence type="ECO:0000313" key="13">
    <source>
        <dbReference type="EMBL" id="CAD7588535.1"/>
    </source>
</evidence>
<evidence type="ECO:0000256" key="1">
    <source>
        <dbReference type="ARBA" id="ARBA00004123"/>
    </source>
</evidence>
<dbReference type="PROSITE" id="PS50157">
    <property type="entry name" value="ZINC_FINGER_C2H2_2"/>
    <property type="match status" value="7"/>
</dbReference>
<proteinExistence type="inferred from homology"/>
<dbReference type="FunFam" id="3.30.160.60:FF:000557">
    <property type="entry name" value="zinc finger and SCAN domain-containing protein 29"/>
    <property type="match status" value="1"/>
</dbReference>
<accession>A0A7R9JSC9</accession>
<sequence length="614" mass="70125">MFQDALNNKSKDKTESLLNRASTSQEECIDPSVIEIGDKDNDNDSTNYMSQNQLIFREDVAALLKQIQMSSSCNQLEIREPFKSLKSSGPKPLSLASTSFEQTKLSFNTKPQVNEPLKCQKPISLKSVDLASLKNTYSSSSTNLFEGDESPDFPRPKPVNLNLTRKLVPVLYKLRDSEFNKKHFCESKKLNEIKIGSPPRGENNELKDALDLKAKTTTIEKFISNSNKEPSIIHAPESSQTSSDESQSLLVSTKKGTPKAQNSLAKKSTKSVAKLSFKGFETGVEKDSYPEPPILLPNTLETLRGRKSTLDTSSKSTCASLAEENVSEFESKNQIDEVDDINQSDLENTSQEILDDLVKHVAKKKRKTNNSKVKKMNQSFQWRFVKKVTDSDGQERYQCTLCKKSYASKWYLKEHLKIHTGEKNFSCRICDKRFRNNYMLNAHTRLHTGNKNFHCSFCPKKFYNKFDLVHHERHHTGEKPFKCKYCDKAFAYKRAVDNHMRTHTGERPYPCSFCSRSFIDKNQQIRHHRVHTGDRPYSCNLCGQAFKQISALCAHRRVHSDERPYSCRTCDLSYKWKSDLVKHFATYHSDLIASVVKSRIEGDENASQLNVEAN</sequence>
<keyword evidence="7" id="KW-0805">Transcription regulation</keyword>
<feature type="region of interest" description="Disordered" evidence="11">
    <location>
        <begin position="1"/>
        <end position="25"/>
    </location>
</feature>
<evidence type="ECO:0000256" key="2">
    <source>
        <dbReference type="ARBA" id="ARBA00006991"/>
    </source>
</evidence>
<keyword evidence="8" id="KW-0804">Transcription</keyword>
<feature type="domain" description="C2H2-type" evidence="12">
    <location>
        <begin position="481"/>
        <end position="508"/>
    </location>
</feature>
<keyword evidence="3" id="KW-0479">Metal-binding</keyword>
<feature type="compositionally biased region" description="Polar residues" evidence="11">
    <location>
        <begin position="249"/>
        <end position="266"/>
    </location>
</feature>
<dbReference type="GO" id="GO:0048598">
    <property type="term" value="P:embryonic morphogenesis"/>
    <property type="evidence" value="ECO:0007669"/>
    <property type="project" value="UniProtKB-ARBA"/>
</dbReference>
<dbReference type="SMART" id="SM00355">
    <property type="entry name" value="ZnF_C2H2"/>
    <property type="match status" value="7"/>
</dbReference>
<dbReference type="FunFam" id="3.30.160.60:FF:002343">
    <property type="entry name" value="Zinc finger protein 33A"/>
    <property type="match status" value="1"/>
</dbReference>
<dbReference type="GO" id="GO:0008270">
    <property type="term" value="F:zinc ion binding"/>
    <property type="evidence" value="ECO:0007669"/>
    <property type="project" value="UniProtKB-KW"/>
</dbReference>
<dbReference type="PANTHER" id="PTHR24409">
    <property type="entry name" value="ZINC FINGER PROTEIN 142"/>
    <property type="match status" value="1"/>
</dbReference>
<evidence type="ECO:0000256" key="9">
    <source>
        <dbReference type="ARBA" id="ARBA00023242"/>
    </source>
</evidence>
<feature type="domain" description="C2H2-type" evidence="12">
    <location>
        <begin position="537"/>
        <end position="564"/>
    </location>
</feature>
<dbReference type="EMBL" id="OE839770">
    <property type="protein sequence ID" value="CAD7588535.1"/>
    <property type="molecule type" value="Genomic_DNA"/>
</dbReference>
<evidence type="ECO:0000256" key="5">
    <source>
        <dbReference type="ARBA" id="ARBA00022771"/>
    </source>
</evidence>
<dbReference type="PANTHER" id="PTHR24409:SF430">
    <property type="entry name" value="C2H2-TYPE DOMAIN-CONTAINING PROTEIN"/>
    <property type="match status" value="1"/>
</dbReference>
<evidence type="ECO:0000256" key="11">
    <source>
        <dbReference type="SAM" id="MobiDB-lite"/>
    </source>
</evidence>
<evidence type="ECO:0000256" key="7">
    <source>
        <dbReference type="ARBA" id="ARBA00023015"/>
    </source>
</evidence>
<evidence type="ECO:0000259" key="12">
    <source>
        <dbReference type="PROSITE" id="PS50157"/>
    </source>
</evidence>
<organism evidence="13">
    <name type="scientific">Timema genevievae</name>
    <name type="common">Walking stick</name>
    <dbReference type="NCBI Taxonomy" id="629358"/>
    <lineage>
        <taxon>Eukaryota</taxon>
        <taxon>Metazoa</taxon>
        <taxon>Ecdysozoa</taxon>
        <taxon>Arthropoda</taxon>
        <taxon>Hexapoda</taxon>
        <taxon>Insecta</taxon>
        <taxon>Pterygota</taxon>
        <taxon>Neoptera</taxon>
        <taxon>Polyneoptera</taxon>
        <taxon>Phasmatodea</taxon>
        <taxon>Timematodea</taxon>
        <taxon>Timematoidea</taxon>
        <taxon>Timematidae</taxon>
        <taxon>Timema</taxon>
    </lineage>
</organism>
<evidence type="ECO:0000256" key="8">
    <source>
        <dbReference type="ARBA" id="ARBA00023163"/>
    </source>
</evidence>
<keyword evidence="6" id="KW-0862">Zinc</keyword>
<keyword evidence="4" id="KW-0677">Repeat</keyword>
<feature type="domain" description="C2H2-type" evidence="12">
    <location>
        <begin position="453"/>
        <end position="480"/>
    </location>
</feature>
<dbReference type="AlphaFoldDB" id="A0A7R9JSC9"/>
<dbReference type="Gene3D" id="3.30.160.60">
    <property type="entry name" value="Classic Zinc Finger"/>
    <property type="match status" value="7"/>
</dbReference>
<feature type="compositionally biased region" description="Low complexity" evidence="11">
    <location>
        <begin position="237"/>
        <end position="248"/>
    </location>
</feature>
<feature type="domain" description="C2H2-type" evidence="12">
    <location>
        <begin position="425"/>
        <end position="452"/>
    </location>
</feature>
<keyword evidence="5 10" id="KW-0863">Zinc-finger</keyword>
<comment type="subcellular location">
    <subcellularLocation>
        <location evidence="1">Nucleus</location>
    </subcellularLocation>
</comment>
<feature type="compositionally biased region" description="Polar residues" evidence="11">
    <location>
        <begin position="16"/>
        <end position="25"/>
    </location>
</feature>
<evidence type="ECO:0000256" key="10">
    <source>
        <dbReference type="PROSITE-ProRule" id="PRU00042"/>
    </source>
</evidence>
<feature type="domain" description="C2H2-type" evidence="12">
    <location>
        <begin position="565"/>
        <end position="589"/>
    </location>
</feature>
<protein>
    <recommendedName>
        <fullName evidence="12">C2H2-type domain-containing protein</fullName>
    </recommendedName>
</protein>
<dbReference type="GO" id="GO:0005634">
    <property type="term" value="C:nucleus"/>
    <property type="evidence" value="ECO:0007669"/>
    <property type="project" value="UniProtKB-SubCell"/>
</dbReference>
<dbReference type="GO" id="GO:0000981">
    <property type="term" value="F:DNA-binding transcription factor activity, RNA polymerase II-specific"/>
    <property type="evidence" value="ECO:0007669"/>
    <property type="project" value="TreeGrafter"/>
</dbReference>
<dbReference type="FunFam" id="3.30.160.60:FF:000100">
    <property type="entry name" value="Zinc finger 45-like"/>
    <property type="match status" value="1"/>
</dbReference>
<dbReference type="InterPro" id="IPR013087">
    <property type="entry name" value="Znf_C2H2_type"/>
</dbReference>
<feature type="domain" description="C2H2-type" evidence="12">
    <location>
        <begin position="397"/>
        <end position="424"/>
    </location>
</feature>
<name>A0A7R9JSC9_TIMGE</name>
<dbReference type="SUPFAM" id="SSF57667">
    <property type="entry name" value="beta-beta-alpha zinc fingers"/>
    <property type="match status" value="4"/>
</dbReference>
<reference evidence="13" key="1">
    <citation type="submission" date="2020-11" db="EMBL/GenBank/DDBJ databases">
        <authorList>
            <person name="Tran Van P."/>
        </authorList>
    </citation>
    <scope>NUCLEOTIDE SEQUENCE</scope>
</reference>
<keyword evidence="9" id="KW-0539">Nucleus</keyword>
<evidence type="ECO:0000256" key="4">
    <source>
        <dbReference type="ARBA" id="ARBA00022737"/>
    </source>
</evidence>
<dbReference type="FunFam" id="3.30.160.60:FF:000193">
    <property type="entry name" value="Zinc finger protein 300"/>
    <property type="match status" value="1"/>
</dbReference>
<gene>
    <name evidence="13" type="ORF">TGEB3V08_LOCUS2585</name>
</gene>
<dbReference type="Pfam" id="PF00096">
    <property type="entry name" value="zf-C2H2"/>
    <property type="match status" value="4"/>
</dbReference>
<feature type="domain" description="C2H2-type" evidence="12">
    <location>
        <begin position="509"/>
        <end position="536"/>
    </location>
</feature>
<evidence type="ECO:0000256" key="3">
    <source>
        <dbReference type="ARBA" id="ARBA00022723"/>
    </source>
</evidence>
<dbReference type="InterPro" id="IPR036236">
    <property type="entry name" value="Znf_C2H2_sf"/>
</dbReference>
<feature type="region of interest" description="Disordered" evidence="11">
    <location>
        <begin position="225"/>
        <end position="266"/>
    </location>
</feature>
<dbReference type="GO" id="GO:0000977">
    <property type="term" value="F:RNA polymerase II transcription regulatory region sequence-specific DNA binding"/>
    <property type="evidence" value="ECO:0007669"/>
    <property type="project" value="TreeGrafter"/>
</dbReference>
<comment type="similarity">
    <text evidence="2">Belongs to the krueppel C2H2-type zinc-finger protein family.</text>
</comment>
<evidence type="ECO:0000256" key="6">
    <source>
        <dbReference type="ARBA" id="ARBA00022833"/>
    </source>
</evidence>
<dbReference type="FunFam" id="3.30.160.60:FF:000624">
    <property type="entry name" value="zinc finger protein 697"/>
    <property type="match status" value="1"/>
</dbReference>